<organism evidence="2 3">
    <name type="scientific">Rubricella aquisinus</name>
    <dbReference type="NCBI Taxonomy" id="2028108"/>
    <lineage>
        <taxon>Bacteria</taxon>
        <taxon>Pseudomonadati</taxon>
        <taxon>Pseudomonadota</taxon>
        <taxon>Alphaproteobacteria</taxon>
        <taxon>Rhodobacterales</taxon>
        <taxon>Paracoccaceae</taxon>
        <taxon>Rubricella</taxon>
    </lineage>
</organism>
<dbReference type="HAMAP" id="MF_00652">
    <property type="entry name" value="UPF0246"/>
    <property type="match status" value="1"/>
</dbReference>
<sequence length="255" mass="28377">MLAVLSPAKNLDFDRPADVPMTAPAFKADADALARIVAKLPVSRIKAMMELSDKLADLNWQRFQAYSDAPAQETLKQAAFAFNGDTYTGLQFPQMDRAAQDYAQDHLRILSGLYGVLRPYDAIQPYRLEMGRKVKTERGGTLYDYWGEQIADALDATAREQGAQAIVNLASIEYFGAAKEKALKTPVIHPVFQEEKSGQRKVISFFAKKARGSMARWMMEERVTDPGDLSAFDRDGYAYDPDSPAGQPHFVRVAS</sequence>
<dbReference type="EMBL" id="JACIJS010000001">
    <property type="protein sequence ID" value="MBB5514018.1"/>
    <property type="molecule type" value="Genomic_DNA"/>
</dbReference>
<name>A0A840WFT2_9RHOB</name>
<evidence type="ECO:0000313" key="3">
    <source>
        <dbReference type="Proteomes" id="UP000553766"/>
    </source>
</evidence>
<dbReference type="GO" id="GO:0005829">
    <property type="term" value="C:cytosol"/>
    <property type="evidence" value="ECO:0007669"/>
    <property type="project" value="TreeGrafter"/>
</dbReference>
<comment type="similarity">
    <text evidence="1">Belongs to the UPF0246 family.</text>
</comment>
<gene>
    <name evidence="2" type="ORF">FHS89_000016</name>
</gene>
<dbReference type="AlphaFoldDB" id="A0A840WFT2"/>
<comment type="caution">
    <text evidence="2">The sequence shown here is derived from an EMBL/GenBank/DDBJ whole genome shotgun (WGS) entry which is preliminary data.</text>
</comment>
<dbReference type="NCBIfam" id="NF002542">
    <property type="entry name" value="PRK02101.1-3"/>
    <property type="match status" value="1"/>
</dbReference>
<evidence type="ECO:0000313" key="2">
    <source>
        <dbReference type="EMBL" id="MBB5514018.1"/>
    </source>
</evidence>
<protein>
    <recommendedName>
        <fullName evidence="1">UPF0246 protein FHS89_000016</fullName>
    </recommendedName>
</protein>
<evidence type="ECO:0000256" key="1">
    <source>
        <dbReference type="HAMAP-Rule" id="MF_00652"/>
    </source>
</evidence>
<dbReference type="PANTHER" id="PTHR30283">
    <property type="entry name" value="PEROXIDE STRESS RESPONSE PROTEIN YAAA"/>
    <property type="match status" value="1"/>
</dbReference>
<proteinExistence type="inferred from homology"/>
<dbReference type="Proteomes" id="UP000553766">
    <property type="component" value="Unassembled WGS sequence"/>
</dbReference>
<keyword evidence="3" id="KW-1185">Reference proteome</keyword>
<dbReference type="GO" id="GO:0033194">
    <property type="term" value="P:response to hydroperoxide"/>
    <property type="evidence" value="ECO:0007669"/>
    <property type="project" value="TreeGrafter"/>
</dbReference>
<dbReference type="RefSeq" id="WP_184007219.1">
    <property type="nucleotide sequence ID" value="NZ_JACIJS010000001.1"/>
</dbReference>
<dbReference type="InterPro" id="IPR005583">
    <property type="entry name" value="YaaA"/>
</dbReference>
<accession>A0A840WFT2</accession>
<dbReference type="PANTHER" id="PTHR30283:SF4">
    <property type="entry name" value="PEROXIDE STRESS RESISTANCE PROTEIN YAAA"/>
    <property type="match status" value="1"/>
</dbReference>
<dbReference type="Pfam" id="PF03883">
    <property type="entry name" value="H2O2_YaaD"/>
    <property type="match status" value="1"/>
</dbReference>
<reference evidence="2 3" key="1">
    <citation type="submission" date="2020-08" db="EMBL/GenBank/DDBJ databases">
        <title>Genomic Encyclopedia of Type Strains, Phase IV (KMG-IV): sequencing the most valuable type-strain genomes for metagenomic binning, comparative biology and taxonomic classification.</title>
        <authorList>
            <person name="Goeker M."/>
        </authorList>
    </citation>
    <scope>NUCLEOTIDE SEQUENCE [LARGE SCALE GENOMIC DNA]</scope>
    <source>
        <strain evidence="2 3">DSM 103377</strain>
    </source>
</reference>